<dbReference type="AlphaFoldDB" id="A0A380S7K7"/>
<proteinExistence type="predicted"/>
<gene>
    <name evidence="1" type="ORF">SAMN05661053_2204</name>
</gene>
<reference evidence="1 2" key="1">
    <citation type="submission" date="2017-08" db="EMBL/GenBank/DDBJ databases">
        <authorList>
            <person name="de Groot N.N."/>
        </authorList>
    </citation>
    <scope>NUCLEOTIDE SEQUENCE [LARGE SCALE GENOMIC DNA]</scope>
    <source>
        <strain evidence="1 2">HM2</strain>
    </source>
</reference>
<organism evidence="1 2">
    <name type="scientific">Fibrobacter succinogenes</name>
    <name type="common">Bacteroides succinogenes</name>
    <dbReference type="NCBI Taxonomy" id="833"/>
    <lineage>
        <taxon>Bacteria</taxon>
        <taxon>Pseudomonadati</taxon>
        <taxon>Fibrobacterota</taxon>
        <taxon>Fibrobacteria</taxon>
        <taxon>Fibrobacterales</taxon>
        <taxon>Fibrobacteraceae</taxon>
        <taxon>Fibrobacter</taxon>
    </lineage>
</organism>
<evidence type="ECO:0000313" key="2">
    <source>
        <dbReference type="Proteomes" id="UP000255423"/>
    </source>
</evidence>
<dbReference type="Proteomes" id="UP000255423">
    <property type="component" value="Unassembled WGS sequence"/>
</dbReference>
<evidence type="ECO:0000313" key="1">
    <source>
        <dbReference type="EMBL" id="SUQ24790.1"/>
    </source>
</evidence>
<sequence length="74" mass="8725">MIDDYKDIIDLPYPRNDWNFLMKHPRMSVANRAKIFSPFAALRGHNEKIAETAEQHLDESRAERMWDESGFDDA</sequence>
<accession>A0A380S7K7</accession>
<name>A0A380S7K7_FIBSU</name>
<dbReference type="RefSeq" id="WP_088660874.1">
    <property type="nucleotide sequence ID" value="NZ_UHJL01000003.1"/>
</dbReference>
<protein>
    <submittedName>
        <fullName evidence="1">Uncharacterized protein</fullName>
    </submittedName>
</protein>
<dbReference type="EMBL" id="UHJL01000003">
    <property type="protein sequence ID" value="SUQ24790.1"/>
    <property type="molecule type" value="Genomic_DNA"/>
</dbReference>